<feature type="transmembrane region" description="Helical" evidence="1">
    <location>
        <begin position="12"/>
        <end position="37"/>
    </location>
</feature>
<dbReference type="Proteomes" id="UP000294155">
    <property type="component" value="Unassembled WGS sequence"/>
</dbReference>
<reference evidence="2 3" key="1">
    <citation type="submission" date="2019-02" db="EMBL/GenBank/DDBJ databases">
        <title>Bacterial novel species isolated from soil.</title>
        <authorList>
            <person name="Jung H.-Y."/>
        </authorList>
    </citation>
    <scope>NUCLEOTIDE SEQUENCE [LARGE SCALE GENOMIC DNA]</scope>
    <source>
        <strain evidence="2 3">1-3-3-3</strain>
    </source>
</reference>
<sequence>MLIARPSVPDRWIVLAVVFGFTFVLPTLGTGALYWFGQLDSLLLRERAQRPLPLLLATFSFGLAATILAQQLVFDRLLGQLIVGMVLAVFLTFVISLSWKISAHGVGVGGAAGLIALLYLTSAQPIELLWWLVGTIIIAGAVLTARLELEAHTSAQVWAGLALGVGVVLGMGLGLQLG</sequence>
<dbReference type="AlphaFoldDB" id="A0A4V1ZAJ9"/>
<feature type="transmembrane region" description="Helical" evidence="1">
    <location>
        <begin position="157"/>
        <end position="175"/>
    </location>
</feature>
<evidence type="ECO:0008006" key="4">
    <source>
        <dbReference type="Google" id="ProtNLM"/>
    </source>
</evidence>
<accession>A0A4V1ZAJ9</accession>
<keyword evidence="1" id="KW-0472">Membrane</keyword>
<feature type="transmembrane region" description="Helical" evidence="1">
    <location>
        <begin position="128"/>
        <end position="145"/>
    </location>
</feature>
<organism evidence="2 3">
    <name type="scientific">Hymenobacter persicinus</name>
    <dbReference type="NCBI Taxonomy" id="2025506"/>
    <lineage>
        <taxon>Bacteria</taxon>
        <taxon>Pseudomonadati</taxon>
        <taxon>Bacteroidota</taxon>
        <taxon>Cytophagia</taxon>
        <taxon>Cytophagales</taxon>
        <taxon>Hymenobacteraceae</taxon>
        <taxon>Hymenobacter</taxon>
    </lineage>
</organism>
<protein>
    <recommendedName>
        <fullName evidence="4">Phosphatase PAP2 family protein</fullName>
    </recommendedName>
</protein>
<dbReference type="OrthoDB" id="9786064at2"/>
<keyword evidence="1" id="KW-1133">Transmembrane helix</keyword>
<evidence type="ECO:0000313" key="3">
    <source>
        <dbReference type="Proteomes" id="UP000294155"/>
    </source>
</evidence>
<evidence type="ECO:0000313" key="2">
    <source>
        <dbReference type="EMBL" id="RYU78435.1"/>
    </source>
</evidence>
<feature type="transmembrane region" description="Helical" evidence="1">
    <location>
        <begin position="77"/>
        <end position="95"/>
    </location>
</feature>
<keyword evidence="1" id="KW-0812">Transmembrane</keyword>
<proteinExistence type="predicted"/>
<dbReference type="RefSeq" id="WP_129921813.1">
    <property type="nucleotide sequence ID" value="NZ_SEWE01000030.1"/>
</dbReference>
<dbReference type="EMBL" id="SEWE01000030">
    <property type="protein sequence ID" value="RYU78435.1"/>
    <property type="molecule type" value="Genomic_DNA"/>
</dbReference>
<feature type="transmembrane region" description="Helical" evidence="1">
    <location>
        <begin position="101"/>
        <end position="121"/>
    </location>
</feature>
<comment type="caution">
    <text evidence="2">The sequence shown here is derived from an EMBL/GenBank/DDBJ whole genome shotgun (WGS) entry which is preliminary data.</text>
</comment>
<name>A0A4V1ZAJ9_9BACT</name>
<feature type="transmembrane region" description="Helical" evidence="1">
    <location>
        <begin position="52"/>
        <end position="70"/>
    </location>
</feature>
<gene>
    <name evidence="2" type="ORF">EWM57_14160</name>
</gene>
<evidence type="ECO:0000256" key="1">
    <source>
        <dbReference type="SAM" id="Phobius"/>
    </source>
</evidence>
<keyword evidence="3" id="KW-1185">Reference proteome</keyword>